<evidence type="ECO:0000313" key="3">
    <source>
        <dbReference type="EMBL" id="KAJ5177293.1"/>
    </source>
</evidence>
<evidence type="ECO:0008006" key="5">
    <source>
        <dbReference type="Google" id="ProtNLM"/>
    </source>
</evidence>
<name>A0A9W9IGK0_9EURO</name>
<comment type="caution">
    <text evidence="3">The sequence shown here is derived from an EMBL/GenBank/DDBJ whole genome shotgun (WGS) entry which is preliminary data.</text>
</comment>
<evidence type="ECO:0000313" key="4">
    <source>
        <dbReference type="Proteomes" id="UP001149163"/>
    </source>
</evidence>
<dbReference type="RefSeq" id="XP_056548901.1">
    <property type="nucleotide sequence ID" value="XM_056685295.1"/>
</dbReference>
<proteinExistence type="predicted"/>
<sequence>MRTQQLLGLAGLILAGNIASAARLEHDDVPNRCWNACGSVVGASESCDHQYDNDSAELQCICNWEAAKTQIPLCAACISQYRVSDGDRDDDNDDDNDDDDNEALDIVHSCKFSTTTYNAAAATTPSASGTGTTDTAATDATTTVTSSSGTGSGSGSTGSLSQDSTQSTGSAATATPTTDAATGLSAPGGMSLVALAGLMPLAWL</sequence>
<dbReference type="EMBL" id="JAPQKN010000001">
    <property type="protein sequence ID" value="KAJ5177293.1"/>
    <property type="molecule type" value="Genomic_DNA"/>
</dbReference>
<evidence type="ECO:0000256" key="2">
    <source>
        <dbReference type="SAM" id="SignalP"/>
    </source>
</evidence>
<feature type="compositionally biased region" description="Low complexity" evidence="1">
    <location>
        <begin position="122"/>
        <end position="149"/>
    </location>
</feature>
<reference evidence="3" key="2">
    <citation type="journal article" date="2023" name="IMA Fungus">
        <title>Comparative genomic study of the Penicillium genus elucidates a diverse pangenome and 15 lateral gene transfer events.</title>
        <authorList>
            <person name="Petersen C."/>
            <person name="Sorensen T."/>
            <person name="Nielsen M.R."/>
            <person name="Sondergaard T.E."/>
            <person name="Sorensen J.L."/>
            <person name="Fitzpatrick D.A."/>
            <person name="Frisvad J.C."/>
            <person name="Nielsen K.L."/>
        </authorList>
    </citation>
    <scope>NUCLEOTIDE SEQUENCE</scope>
    <source>
        <strain evidence="3">IBT 26290</strain>
    </source>
</reference>
<keyword evidence="2" id="KW-0732">Signal</keyword>
<evidence type="ECO:0000256" key="1">
    <source>
        <dbReference type="SAM" id="MobiDB-lite"/>
    </source>
</evidence>
<feature type="region of interest" description="Disordered" evidence="1">
    <location>
        <begin position="122"/>
        <end position="186"/>
    </location>
</feature>
<feature type="signal peptide" evidence="2">
    <location>
        <begin position="1"/>
        <end position="21"/>
    </location>
</feature>
<organism evidence="3 4">
    <name type="scientific">Penicillium canariense</name>
    <dbReference type="NCBI Taxonomy" id="189055"/>
    <lineage>
        <taxon>Eukaryota</taxon>
        <taxon>Fungi</taxon>
        <taxon>Dikarya</taxon>
        <taxon>Ascomycota</taxon>
        <taxon>Pezizomycotina</taxon>
        <taxon>Eurotiomycetes</taxon>
        <taxon>Eurotiomycetidae</taxon>
        <taxon>Eurotiales</taxon>
        <taxon>Aspergillaceae</taxon>
        <taxon>Penicillium</taxon>
    </lineage>
</organism>
<dbReference type="Proteomes" id="UP001149163">
    <property type="component" value="Unassembled WGS sequence"/>
</dbReference>
<dbReference type="GeneID" id="81424471"/>
<feature type="compositionally biased region" description="Low complexity" evidence="1">
    <location>
        <begin position="157"/>
        <end position="183"/>
    </location>
</feature>
<reference evidence="3" key="1">
    <citation type="submission" date="2022-11" db="EMBL/GenBank/DDBJ databases">
        <authorList>
            <person name="Petersen C."/>
        </authorList>
    </citation>
    <scope>NUCLEOTIDE SEQUENCE</scope>
    <source>
        <strain evidence="3">IBT 26290</strain>
    </source>
</reference>
<accession>A0A9W9IGK0</accession>
<keyword evidence="4" id="KW-1185">Reference proteome</keyword>
<gene>
    <name evidence="3" type="ORF">N7482_003170</name>
</gene>
<dbReference type="AlphaFoldDB" id="A0A9W9IGK0"/>
<feature type="chain" id="PRO_5040903603" description="GPI anchored protein" evidence="2">
    <location>
        <begin position="22"/>
        <end position="204"/>
    </location>
</feature>
<protein>
    <recommendedName>
        <fullName evidence="5">GPI anchored protein</fullName>
    </recommendedName>
</protein>
<dbReference type="OrthoDB" id="4843554at2759"/>